<dbReference type="InterPro" id="IPR036237">
    <property type="entry name" value="Xyl_isomerase-like_sf"/>
</dbReference>
<evidence type="ECO:0000259" key="2">
    <source>
        <dbReference type="Pfam" id="PF01261"/>
    </source>
</evidence>
<keyword evidence="1" id="KW-0732">Signal</keyword>
<dbReference type="Proteomes" id="UP000249547">
    <property type="component" value="Unassembled WGS sequence"/>
</dbReference>
<dbReference type="SUPFAM" id="SSF51658">
    <property type="entry name" value="Xylose isomerase-like"/>
    <property type="match status" value="1"/>
</dbReference>
<evidence type="ECO:0000256" key="1">
    <source>
        <dbReference type="SAM" id="SignalP"/>
    </source>
</evidence>
<evidence type="ECO:0000313" key="4">
    <source>
        <dbReference type="Proteomes" id="UP000249547"/>
    </source>
</evidence>
<feature type="domain" description="Xylose isomerase-like TIM barrel" evidence="2">
    <location>
        <begin position="86"/>
        <end position="269"/>
    </location>
</feature>
<dbReference type="InterPro" id="IPR050312">
    <property type="entry name" value="IolE/XylAMocC-like"/>
</dbReference>
<proteinExistence type="predicted"/>
<gene>
    <name evidence="3" type="ORF">LX64_01026</name>
</gene>
<comment type="caution">
    <text evidence="3">The sequence shown here is derived from an EMBL/GenBank/DDBJ whole genome shotgun (WGS) entry which is preliminary data.</text>
</comment>
<dbReference type="GO" id="GO:0016853">
    <property type="term" value="F:isomerase activity"/>
    <property type="evidence" value="ECO:0007669"/>
    <property type="project" value="UniProtKB-KW"/>
</dbReference>
<dbReference type="Pfam" id="PF01261">
    <property type="entry name" value="AP_endonuc_2"/>
    <property type="match status" value="1"/>
</dbReference>
<feature type="signal peptide" evidence="1">
    <location>
        <begin position="1"/>
        <end position="22"/>
    </location>
</feature>
<dbReference type="PANTHER" id="PTHR12110:SF41">
    <property type="entry name" value="INOSOSE DEHYDRATASE"/>
    <property type="match status" value="1"/>
</dbReference>
<accession>A0A327QUL8</accession>
<reference evidence="3 4" key="1">
    <citation type="submission" date="2018-06" db="EMBL/GenBank/DDBJ databases">
        <title>Genomic Encyclopedia of Archaeal and Bacterial Type Strains, Phase II (KMG-II): from individual species to whole genera.</title>
        <authorList>
            <person name="Goeker M."/>
        </authorList>
    </citation>
    <scope>NUCLEOTIDE SEQUENCE [LARGE SCALE GENOMIC DNA]</scope>
    <source>
        <strain evidence="3 4">DSM 23857</strain>
    </source>
</reference>
<keyword evidence="3" id="KW-0413">Isomerase</keyword>
<sequence>MKKLAQYLFLAGVMSLSVAVSAQDKVEKMGWKLGAQSYTFNRFTLAEALDKLDSCGLHYVECYNGQNIGGGIEGKMDFKMDAAKQAQVLDLLKQKKKTLVAFGVVVPRSEEDWKQVFEFAKNMGVQVINCEPKNEHLDAVSKLCDEYKIRVAFHDHPKPSHYWHPDSVLVALKGRSKYMGACADIGHWVRSGLDPVECLQKLKGHIFSMHFKDLNEKSPKAHDVVWGTGISNIPGVLAELKAQKFKGIISAEYEYHWDNSVPEVKESVANFLKMVEKL</sequence>
<organism evidence="3 4">
    <name type="scientific">Chitinophaga skermanii</name>
    <dbReference type="NCBI Taxonomy" id="331697"/>
    <lineage>
        <taxon>Bacteria</taxon>
        <taxon>Pseudomonadati</taxon>
        <taxon>Bacteroidota</taxon>
        <taxon>Chitinophagia</taxon>
        <taxon>Chitinophagales</taxon>
        <taxon>Chitinophagaceae</taxon>
        <taxon>Chitinophaga</taxon>
    </lineage>
</organism>
<dbReference type="PANTHER" id="PTHR12110">
    <property type="entry name" value="HYDROXYPYRUVATE ISOMERASE"/>
    <property type="match status" value="1"/>
</dbReference>
<dbReference type="OrthoDB" id="1121759at2"/>
<dbReference type="RefSeq" id="WP_111596531.1">
    <property type="nucleotide sequence ID" value="NZ_QLLL01000002.1"/>
</dbReference>
<evidence type="ECO:0000313" key="3">
    <source>
        <dbReference type="EMBL" id="RAJ08376.1"/>
    </source>
</evidence>
<dbReference type="InterPro" id="IPR013022">
    <property type="entry name" value="Xyl_isomerase-like_TIM-brl"/>
</dbReference>
<name>A0A327QUL8_9BACT</name>
<dbReference type="AlphaFoldDB" id="A0A327QUL8"/>
<feature type="chain" id="PRO_5016460284" evidence="1">
    <location>
        <begin position="23"/>
        <end position="278"/>
    </location>
</feature>
<keyword evidence="4" id="KW-1185">Reference proteome</keyword>
<dbReference type="Gene3D" id="3.20.20.150">
    <property type="entry name" value="Divalent-metal-dependent TIM barrel enzymes"/>
    <property type="match status" value="1"/>
</dbReference>
<dbReference type="EMBL" id="QLLL01000002">
    <property type="protein sequence ID" value="RAJ08376.1"/>
    <property type="molecule type" value="Genomic_DNA"/>
</dbReference>
<protein>
    <submittedName>
        <fullName evidence="3">Sugar phosphate isomerase/epimerase</fullName>
    </submittedName>
</protein>